<feature type="coiled-coil region" evidence="1">
    <location>
        <begin position="188"/>
        <end position="215"/>
    </location>
</feature>
<dbReference type="AlphaFoldDB" id="A0A6M5UDV8"/>
<evidence type="ECO:0000256" key="1">
    <source>
        <dbReference type="SAM" id="Coils"/>
    </source>
</evidence>
<organism evidence="4 5">
    <name type="scientific">Cellulosimicrobium protaetiae</name>
    <dbReference type="NCBI Taxonomy" id="2587808"/>
    <lineage>
        <taxon>Bacteria</taxon>
        <taxon>Bacillati</taxon>
        <taxon>Actinomycetota</taxon>
        <taxon>Actinomycetes</taxon>
        <taxon>Micrococcales</taxon>
        <taxon>Promicromonosporaceae</taxon>
        <taxon>Cellulosimicrobium</taxon>
    </lineage>
</organism>
<evidence type="ECO:0000313" key="4">
    <source>
        <dbReference type="EMBL" id="QJW35425.1"/>
    </source>
</evidence>
<keyword evidence="1" id="KW-0175">Coiled coil</keyword>
<evidence type="ECO:0000256" key="2">
    <source>
        <dbReference type="SAM" id="MobiDB-lite"/>
    </source>
</evidence>
<accession>A0A6M5UDV8</accession>
<keyword evidence="5" id="KW-1185">Reference proteome</keyword>
<dbReference type="Pfam" id="PF01145">
    <property type="entry name" value="Band_7"/>
    <property type="match status" value="1"/>
</dbReference>
<proteinExistence type="predicted"/>
<dbReference type="OrthoDB" id="3469168at2"/>
<evidence type="ECO:0000259" key="3">
    <source>
        <dbReference type="Pfam" id="PF01145"/>
    </source>
</evidence>
<dbReference type="RefSeq" id="WP_154797599.1">
    <property type="nucleotide sequence ID" value="NZ_CP052757.1"/>
</dbReference>
<feature type="domain" description="Band 7" evidence="3">
    <location>
        <begin position="29"/>
        <end position="198"/>
    </location>
</feature>
<dbReference type="InterPro" id="IPR001107">
    <property type="entry name" value="Band_7"/>
</dbReference>
<protein>
    <submittedName>
        <fullName evidence="4">SPFH domain-containing protein</fullName>
    </submittedName>
</protein>
<evidence type="ECO:0000313" key="5">
    <source>
        <dbReference type="Proteomes" id="UP000451354"/>
    </source>
</evidence>
<feature type="region of interest" description="Disordered" evidence="2">
    <location>
        <begin position="332"/>
        <end position="361"/>
    </location>
</feature>
<dbReference type="EMBL" id="CP052757">
    <property type="protein sequence ID" value="QJW35425.1"/>
    <property type="molecule type" value="Genomic_DNA"/>
</dbReference>
<gene>
    <name evidence="4" type="ORF">FIC82_003620</name>
</gene>
<reference evidence="5" key="1">
    <citation type="journal article" date="2022" name="Int. J. Syst. Evol. Microbiol.">
        <title>Cellulosimicrobium protaetiae sp. nov., isolated from the gut of the larva of Protaetia brevitarsis seulensis.</title>
        <authorList>
            <person name="Le Han H."/>
            <person name="Nguyen T.T.H."/>
            <person name="Li Z."/>
            <person name="Shin N.R."/>
            <person name="Kim S.G."/>
        </authorList>
    </citation>
    <scope>NUCLEOTIDE SEQUENCE [LARGE SCALE GENOMIC DNA]</scope>
    <source>
        <strain evidence="5">BI34</strain>
    </source>
</reference>
<dbReference type="KEGG" id="cprt:FIC82_003620"/>
<feature type="compositionally biased region" description="Gly residues" evidence="2">
    <location>
        <begin position="348"/>
        <end position="361"/>
    </location>
</feature>
<dbReference type="InterPro" id="IPR036013">
    <property type="entry name" value="Band_7/SPFH_dom_sf"/>
</dbReference>
<name>A0A6M5UDV8_9MICO</name>
<dbReference type="Proteomes" id="UP000451354">
    <property type="component" value="Chromosome"/>
</dbReference>
<dbReference type="Gene3D" id="3.30.479.30">
    <property type="entry name" value="Band 7 domain"/>
    <property type="match status" value="1"/>
</dbReference>
<sequence length="361" mass="37841">MATIRTYPWTRHFLGSPTGHVVHLRRGRVAHEGVGQAFWFRPTTSVLSEVPVDDQELPVFFHAVTADQQDVTVQAGVTYRFADPVVASQRLDFAVDPGSGETSTAGRDQVTSIVGRLAQSTAADALATMPLADALTSGVPRVRDVLTGALTTDPRLTATGIVVIGVQVLAVRPEKDVERALQTPAREHVQAEADRATYERRALAVERERAIAENELASRIELATRRERLVAQEGANARREAEEKAAAALVDARATAERAQLATDAKAEQVRVVGAAEAAAEQARMDVYASAGQGTLLALAVREAAGSLPDVQNLTITPDLLTGVLGSLLGGALGRPDGGPSATRPGGTPDGTGSGTTGKAA</sequence>
<dbReference type="SUPFAM" id="SSF117892">
    <property type="entry name" value="Band 7/SPFH domain"/>
    <property type="match status" value="1"/>
</dbReference>